<accession>A0A0E9Q3X9</accession>
<reference evidence="1" key="1">
    <citation type="submission" date="2014-11" db="EMBL/GenBank/DDBJ databases">
        <authorList>
            <person name="Amaro Gonzalez C."/>
        </authorList>
    </citation>
    <scope>NUCLEOTIDE SEQUENCE</scope>
</reference>
<dbReference type="AlphaFoldDB" id="A0A0E9Q3X9"/>
<sequence>MKIHVHLSILCTRNLNGAKSICFHICIKNSKVKIYFQVF</sequence>
<proteinExistence type="predicted"/>
<evidence type="ECO:0000313" key="1">
    <source>
        <dbReference type="EMBL" id="JAH11606.1"/>
    </source>
</evidence>
<name>A0A0E9Q3X9_ANGAN</name>
<protein>
    <submittedName>
        <fullName evidence="1">Uncharacterized protein</fullName>
    </submittedName>
</protein>
<dbReference type="EMBL" id="GBXM01096971">
    <property type="protein sequence ID" value="JAH11606.1"/>
    <property type="molecule type" value="Transcribed_RNA"/>
</dbReference>
<reference evidence="1" key="2">
    <citation type="journal article" date="2015" name="Fish Shellfish Immunol.">
        <title>Early steps in the European eel (Anguilla anguilla)-Vibrio vulnificus interaction in the gills: Role of the RtxA13 toxin.</title>
        <authorList>
            <person name="Callol A."/>
            <person name="Pajuelo D."/>
            <person name="Ebbesson L."/>
            <person name="Teles M."/>
            <person name="MacKenzie S."/>
            <person name="Amaro C."/>
        </authorList>
    </citation>
    <scope>NUCLEOTIDE SEQUENCE</scope>
</reference>
<organism evidence="1">
    <name type="scientific">Anguilla anguilla</name>
    <name type="common">European freshwater eel</name>
    <name type="synonym">Muraena anguilla</name>
    <dbReference type="NCBI Taxonomy" id="7936"/>
    <lineage>
        <taxon>Eukaryota</taxon>
        <taxon>Metazoa</taxon>
        <taxon>Chordata</taxon>
        <taxon>Craniata</taxon>
        <taxon>Vertebrata</taxon>
        <taxon>Euteleostomi</taxon>
        <taxon>Actinopterygii</taxon>
        <taxon>Neopterygii</taxon>
        <taxon>Teleostei</taxon>
        <taxon>Anguilliformes</taxon>
        <taxon>Anguillidae</taxon>
        <taxon>Anguilla</taxon>
    </lineage>
</organism>